<proteinExistence type="predicted"/>
<dbReference type="PROSITE" id="PS00678">
    <property type="entry name" value="WD_REPEATS_1"/>
    <property type="match status" value="1"/>
</dbReference>
<dbReference type="InterPro" id="IPR036322">
    <property type="entry name" value="WD40_repeat_dom_sf"/>
</dbReference>
<dbReference type="SMART" id="SM00320">
    <property type="entry name" value="WD40"/>
    <property type="match status" value="3"/>
</dbReference>
<dbReference type="EMBL" id="JAANIC010002668">
    <property type="protein sequence ID" value="KAG5344338.1"/>
    <property type="molecule type" value="Genomic_DNA"/>
</dbReference>
<dbReference type="InterPro" id="IPR019775">
    <property type="entry name" value="WD40_repeat_CS"/>
</dbReference>
<keyword evidence="2" id="KW-0677">Repeat</keyword>
<dbReference type="Proteomes" id="UP000669903">
    <property type="component" value="Unassembled WGS sequence"/>
</dbReference>
<feature type="non-terminal residue" evidence="4">
    <location>
        <position position="1"/>
    </location>
</feature>
<dbReference type="Gene3D" id="2.130.10.10">
    <property type="entry name" value="YVTN repeat-like/Quinoprotein amine dehydrogenase"/>
    <property type="match status" value="1"/>
</dbReference>
<accession>A0A836K4S4</accession>
<evidence type="ECO:0000256" key="2">
    <source>
        <dbReference type="ARBA" id="ARBA00022737"/>
    </source>
</evidence>
<sequence length="664" mass="75833">MTIIGMFGKKLLELLMEDRNSKEVSNIIIDSPVQNSVSEIYFNKTPTPSIASIVTNERCTPLSVSMQTISDIEHRYQLVGNIEIINQMEVNQDVLCICYTENYDFLAAGLSDGNVKFYKVNSGEDTLILCDAEMMLNPSPVTAVKHRPVSRTHPITHTVIATYANGCVKCWHYPTAQCLYTIRERRQTLGLAYHPQLPKFVTVGDDAILYLYDEETKTLERVFRGSDTPDVMDGHKSRVFSACFNPKSAYELISGGWDDTIQFWDTRQAHSFRFISGVHICGDGLDINKNGKEITKITTSLRNLLSGNISDSQYRHLSCSDESLSRAYTPKVHKQNCQFRIIVSSIGSPLYALASFHNTMFKTIPKAESYIKNSFQLVDGLKDDNYKLISLDVVSLFTNIPTDIVLDCINDNWNFISKKCKLSKKEFLMMIKDNLMDRAILPDSEFYMKNLTLIINILLNNDYPLKLIFDTINKRLKNIRFTVLFILSLTEKFNQFNRNRIVEHRNYIRWNTSSHSVITEHSLDSEHDFDWNNIEILDEGPCYSKRLISEIILTCAWQKNNPLQLWDYGSGKLITTIEPDSYSSLLYVGKYVTNMYIACGGCDVNLFRIVDLRSHSTIAMIRNLRSGVYSLDVGPLESKYSKRILPKFAFCAGTTIFEVNAQPE</sequence>
<dbReference type="Pfam" id="PF00400">
    <property type="entry name" value="WD40"/>
    <property type="match status" value="2"/>
</dbReference>
<protein>
    <submittedName>
        <fullName evidence="4">GBLP protein</fullName>
    </submittedName>
</protein>
<feature type="repeat" description="WD" evidence="3">
    <location>
        <begin position="232"/>
        <end position="274"/>
    </location>
</feature>
<dbReference type="PANTHER" id="PTHR47822:SF2">
    <property type="entry name" value="F-BOX AND WD-40 DOMAIN PROTEIN 7"/>
    <property type="match status" value="1"/>
</dbReference>
<keyword evidence="5" id="KW-1185">Reference proteome</keyword>
<name>A0A836K4S4_9HYME</name>
<evidence type="ECO:0000256" key="1">
    <source>
        <dbReference type="ARBA" id="ARBA00022574"/>
    </source>
</evidence>
<dbReference type="InterPro" id="IPR001680">
    <property type="entry name" value="WD40_rpt"/>
</dbReference>
<keyword evidence="1 3" id="KW-0853">WD repeat</keyword>
<dbReference type="InterPro" id="IPR015943">
    <property type="entry name" value="WD40/YVTN_repeat-like_dom_sf"/>
</dbReference>
<evidence type="ECO:0000313" key="4">
    <source>
        <dbReference type="EMBL" id="KAG5344338.1"/>
    </source>
</evidence>
<gene>
    <name evidence="4" type="primary">Gblp</name>
    <name evidence="4" type="ORF">G6Z76_0014415</name>
</gene>
<dbReference type="PROSITE" id="PS50294">
    <property type="entry name" value="WD_REPEATS_REGION"/>
    <property type="match status" value="1"/>
</dbReference>
<feature type="non-terminal residue" evidence="4">
    <location>
        <position position="664"/>
    </location>
</feature>
<dbReference type="AlphaFoldDB" id="A0A836K4S4"/>
<reference evidence="4" key="1">
    <citation type="submission" date="2020-03" db="EMBL/GenBank/DDBJ databases">
        <title>Relaxed selection underlies rapid genomic changes in the transitions from sociality to social parasitism in ants.</title>
        <authorList>
            <person name="Bi X."/>
        </authorList>
    </citation>
    <scope>NUCLEOTIDE SEQUENCE</scope>
    <source>
        <strain evidence="4">BGI-DK2014a</strain>
        <tissue evidence="4">Whole body</tissue>
    </source>
</reference>
<dbReference type="PANTHER" id="PTHR47822">
    <property type="entry name" value="CARBOHYDRATE BINDING DOMAIN CONTAINING PROTEIN"/>
    <property type="match status" value="1"/>
</dbReference>
<dbReference type="PROSITE" id="PS50082">
    <property type="entry name" value="WD_REPEATS_2"/>
    <property type="match status" value="1"/>
</dbReference>
<dbReference type="SUPFAM" id="SSF50978">
    <property type="entry name" value="WD40 repeat-like"/>
    <property type="match status" value="1"/>
</dbReference>
<comment type="caution">
    <text evidence="4">The sequence shown here is derived from an EMBL/GenBank/DDBJ whole genome shotgun (WGS) entry which is preliminary data.</text>
</comment>
<organism evidence="4 5">
    <name type="scientific">Acromyrmex charruanus</name>
    <dbReference type="NCBI Taxonomy" id="2715315"/>
    <lineage>
        <taxon>Eukaryota</taxon>
        <taxon>Metazoa</taxon>
        <taxon>Ecdysozoa</taxon>
        <taxon>Arthropoda</taxon>
        <taxon>Hexapoda</taxon>
        <taxon>Insecta</taxon>
        <taxon>Pterygota</taxon>
        <taxon>Neoptera</taxon>
        <taxon>Endopterygota</taxon>
        <taxon>Hymenoptera</taxon>
        <taxon>Apocrita</taxon>
        <taxon>Aculeata</taxon>
        <taxon>Formicoidea</taxon>
        <taxon>Formicidae</taxon>
        <taxon>Myrmicinae</taxon>
        <taxon>Acromyrmex</taxon>
    </lineage>
</organism>
<evidence type="ECO:0000313" key="5">
    <source>
        <dbReference type="Proteomes" id="UP000669903"/>
    </source>
</evidence>
<evidence type="ECO:0000256" key="3">
    <source>
        <dbReference type="PROSITE-ProRule" id="PRU00221"/>
    </source>
</evidence>